<sequence>MTSTNSPAVNLAKPASATSGRVSGESSMWFFIIGDLFIFGAYFVSYMYYRGQDQQLFLEGQQHLDQWIGVVNTLVLLTSSLFVALAAEGARNGNRKTALRMLTIACALGVLFPVLKMIEWLPKLDAGLTPGESLFFMYYYLMTGLHLVHVILGLIILGFVFRELKTAKHPNIGFVETGAVYWHMVDLLWLLLFALFYLMR</sequence>
<dbReference type="InterPro" id="IPR024791">
    <property type="entry name" value="Cyt_c/ubiquinol_Oxase_su3"/>
</dbReference>
<proteinExistence type="inferred from homology"/>
<dbReference type="RefSeq" id="WP_219044731.1">
    <property type="nucleotide sequence ID" value="NZ_JAHWDQ010000006.1"/>
</dbReference>
<feature type="transmembrane region" description="Helical" evidence="2">
    <location>
        <begin position="180"/>
        <end position="199"/>
    </location>
</feature>
<organism evidence="4 5">
    <name type="scientific">Zhongshania aquimaris</name>
    <dbReference type="NCBI Taxonomy" id="2857107"/>
    <lineage>
        <taxon>Bacteria</taxon>
        <taxon>Pseudomonadati</taxon>
        <taxon>Pseudomonadota</taxon>
        <taxon>Gammaproteobacteria</taxon>
        <taxon>Cellvibrionales</taxon>
        <taxon>Spongiibacteraceae</taxon>
        <taxon>Zhongshania</taxon>
    </lineage>
</organism>
<dbReference type="Pfam" id="PF00510">
    <property type="entry name" value="COX3"/>
    <property type="match status" value="1"/>
</dbReference>
<accession>A0ABS6VVX7</accession>
<keyword evidence="1 2" id="KW-0812">Transmembrane</keyword>
<evidence type="ECO:0000256" key="2">
    <source>
        <dbReference type="SAM" id="Phobius"/>
    </source>
</evidence>
<comment type="similarity">
    <text evidence="1">Belongs to the cytochrome c oxidase subunit 3 family.</text>
</comment>
<dbReference type="PROSITE" id="PS50253">
    <property type="entry name" value="COX3"/>
    <property type="match status" value="1"/>
</dbReference>
<keyword evidence="5" id="KW-1185">Reference proteome</keyword>
<feature type="transmembrane region" description="Helical" evidence="2">
    <location>
        <begin position="138"/>
        <end position="160"/>
    </location>
</feature>
<evidence type="ECO:0000313" key="5">
    <source>
        <dbReference type="Proteomes" id="UP001166291"/>
    </source>
</evidence>
<evidence type="ECO:0000313" key="4">
    <source>
        <dbReference type="EMBL" id="MBW2942484.1"/>
    </source>
</evidence>
<feature type="domain" description="Heme-copper oxidase subunit III family profile" evidence="3">
    <location>
        <begin position="27"/>
        <end position="200"/>
    </location>
</feature>
<dbReference type="EMBL" id="JAHWDQ010000006">
    <property type="protein sequence ID" value="MBW2942484.1"/>
    <property type="molecule type" value="Genomic_DNA"/>
</dbReference>
<gene>
    <name evidence="4" type="ORF">KXJ70_16930</name>
</gene>
<dbReference type="InterPro" id="IPR000298">
    <property type="entry name" value="Cyt_c_oxidase-like_su3"/>
</dbReference>
<dbReference type="Proteomes" id="UP001166291">
    <property type="component" value="Unassembled WGS sequence"/>
</dbReference>
<dbReference type="PANTHER" id="PTHR11403">
    <property type="entry name" value="CYTOCHROME C OXIDASE SUBUNIT III"/>
    <property type="match status" value="1"/>
</dbReference>
<name>A0ABS6VVX7_9GAMM</name>
<feature type="transmembrane region" description="Helical" evidence="2">
    <location>
        <begin position="99"/>
        <end position="118"/>
    </location>
</feature>
<evidence type="ECO:0000259" key="3">
    <source>
        <dbReference type="PROSITE" id="PS50253"/>
    </source>
</evidence>
<comment type="caution">
    <text evidence="4">The sequence shown here is derived from an EMBL/GenBank/DDBJ whole genome shotgun (WGS) entry which is preliminary data.</text>
</comment>
<protein>
    <submittedName>
        <fullName evidence="4">Cytochrome c oxidase subunit 3</fullName>
    </submittedName>
</protein>
<keyword evidence="2" id="KW-0472">Membrane</keyword>
<comment type="subcellular location">
    <subcellularLocation>
        <location evidence="1">Cell membrane</location>
        <topology evidence="1">Multi-pass membrane protein</topology>
    </subcellularLocation>
</comment>
<feature type="transmembrane region" description="Helical" evidence="2">
    <location>
        <begin position="28"/>
        <end position="47"/>
    </location>
</feature>
<dbReference type="PANTHER" id="PTHR11403:SF6">
    <property type="entry name" value="NITRIC OXIDE REDUCTASE SUBUNIT E"/>
    <property type="match status" value="1"/>
</dbReference>
<keyword evidence="2" id="KW-1133">Transmembrane helix</keyword>
<evidence type="ECO:0000256" key="1">
    <source>
        <dbReference type="RuleBase" id="RU003376"/>
    </source>
</evidence>
<reference evidence="4" key="1">
    <citation type="submission" date="2021-07" db="EMBL/GenBank/DDBJ databases">
        <title>Zhongshania sp. CAU 1632 isolated from seawater.</title>
        <authorList>
            <person name="Kim W."/>
        </authorList>
    </citation>
    <scope>NUCLEOTIDE SEQUENCE</scope>
    <source>
        <strain evidence="4">CAU 1632</strain>
    </source>
</reference>
<feature type="transmembrane region" description="Helical" evidence="2">
    <location>
        <begin position="67"/>
        <end position="87"/>
    </location>
</feature>